<keyword evidence="4" id="KW-1185">Reference proteome</keyword>
<evidence type="ECO:0000313" key="4">
    <source>
        <dbReference type="Proteomes" id="UP001214250"/>
    </source>
</evidence>
<dbReference type="InterPro" id="IPR010985">
    <property type="entry name" value="Ribbon_hlx_hlx"/>
</dbReference>
<dbReference type="RefSeq" id="WP_274149256.1">
    <property type="nucleotide sequence ID" value="NZ_CP117811.1"/>
</dbReference>
<dbReference type="CDD" id="cd22231">
    <property type="entry name" value="RHH_NikR_HicB-like"/>
    <property type="match status" value="1"/>
</dbReference>
<organism evidence="3 4">
    <name type="scientific">Lentisphaera profundi</name>
    <dbReference type="NCBI Taxonomy" id="1658616"/>
    <lineage>
        <taxon>Bacteria</taxon>
        <taxon>Pseudomonadati</taxon>
        <taxon>Lentisphaerota</taxon>
        <taxon>Lentisphaeria</taxon>
        <taxon>Lentisphaerales</taxon>
        <taxon>Lentisphaeraceae</taxon>
        <taxon>Lentisphaera</taxon>
    </lineage>
</organism>
<dbReference type="Gene3D" id="6.10.10.120">
    <property type="entry name" value="Antitoxin ParD1-like"/>
    <property type="match status" value="1"/>
</dbReference>
<comment type="similarity">
    <text evidence="1">Belongs to the ParD antitoxin family.</text>
</comment>
<dbReference type="InterPro" id="IPR038296">
    <property type="entry name" value="ParD_sf"/>
</dbReference>
<reference evidence="3 4" key="1">
    <citation type="submission" date="2023-02" db="EMBL/GenBank/DDBJ databases">
        <title>Genome sequence of Lentisphaera profundi SAORIC-696.</title>
        <authorList>
            <person name="Kim e."/>
            <person name="Cho J.-C."/>
            <person name="Choi A."/>
            <person name="Kang I."/>
        </authorList>
    </citation>
    <scope>NUCLEOTIDE SEQUENCE [LARGE SCALE GENOMIC DNA]</scope>
    <source>
        <strain evidence="3 4">SAORIC-696</strain>
    </source>
</reference>
<proteinExistence type="inferred from homology"/>
<evidence type="ECO:0000256" key="1">
    <source>
        <dbReference type="ARBA" id="ARBA00008580"/>
    </source>
</evidence>
<accession>A0ABY7VNB1</accession>
<dbReference type="EMBL" id="CP117811">
    <property type="protein sequence ID" value="WDE95586.1"/>
    <property type="molecule type" value="Genomic_DNA"/>
</dbReference>
<dbReference type="Proteomes" id="UP001214250">
    <property type="component" value="Chromosome 1"/>
</dbReference>
<dbReference type="Pfam" id="PF03693">
    <property type="entry name" value="ParD_antitoxin"/>
    <property type="match status" value="1"/>
</dbReference>
<dbReference type="PANTHER" id="PTHR36582">
    <property type="entry name" value="ANTITOXIN PARD"/>
    <property type="match status" value="1"/>
</dbReference>
<sequence length="80" mass="8985">MQMNVSLTPELHEIVQQKVRSGLYSNASEVIRDSIRNLDKDNKKENAWNSLNNLLDEAANSGRSTNSIDDIIKNSIKKNG</sequence>
<protein>
    <submittedName>
        <fullName evidence="3">Type II toxin-antitoxin system ParD family antitoxin</fullName>
    </submittedName>
</protein>
<evidence type="ECO:0000313" key="3">
    <source>
        <dbReference type="EMBL" id="WDE95586.1"/>
    </source>
</evidence>
<dbReference type="InterPro" id="IPR022789">
    <property type="entry name" value="ParD"/>
</dbReference>
<dbReference type="PANTHER" id="PTHR36582:SF2">
    <property type="entry name" value="ANTITOXIN PARD"/>
    <property type="match status" value="1"/>
</dbReference>
<dbReference type="SUPFAM" id="SSF47598">
    <property type="entry name" value="Ribbon-helix-helix"/>
    <property type="match status" value="1"/>
</dbReference>
<name>A0ABY7VNB1_9BACT</name>
<dbReference type="NCBIfam" id="TIGR02606">
    <property type="entry name" value="antidote_CC2985"/>
    <property type="match status" value="1"/>
</dbReference>
<evidence type="ECO:0000256" key="2">
    <source>
        <dbReference type="ARBA" id="ARBA00022649"/>
    </source>
</evidence>
<keyword evidence="2" id="KW-1277">Toxin-antitoxin system</keyword>
<gene>
    <name evidence="3" type="ORF">PQO03_07615</name>
</gene>